<feature type="region of interest" description="Disordered" evidence="1">
    <location>
        <begin position="23"/>
        <end position="65"/>
    </location>
</feature>
<keyword evidence="2" id="KW-1185">Reference proteome</keyword>
<dbReference type="OrthoDB" id="2507178at2759"/>
<evidence type="ECO:0000313" key="2">
    <source>
        <dbReference type="Proteomes" id="UP000504610"/>
    </source>
</evidence>
<gene>
    <name evidence="3" type="primary">LOC108832599</name>
</gene>
<accession>A0A6J0LQC7</accession>
<name>A0A6J0LQC7_RAPSA</name>
<dbReference type="GeneID" id="108832599"/>
<feature type="compositionally biased region" description="Polar residues" evidence="1">
    <location>
        <begin position="35"/>
        <end position="50"/>
    </location>
</feature>
<organism evidence="2 3">
    <name type="scientific">Raphanus sativus</name>
    <name type="common">Radish</name>
    <name type="synonym">Raphanus raphanistrum var. sativus</name>
    <dbReference type="NCBI Taxonomy" id="3726"/>
    <lineage>
        <taxon>Eukaryota</taxon>
        <taxon>Viridiplantae</taxon>
        <taxon>Streptophyta</taxon>
        <taxon>Embryophyta</taxon>
        <taxon>Tracheophyta</taxon>
        <taxon>Spermatophyta</taxon>
        <taxon>Magnoliopsida</taxon>
        <taxon>eudicotyledons</taxon>
        <taxon>Gunneridae</taxon>
        <taxon>Pentapetalae</taxon>
        <taxon>rosids</taxon>
        <taxon>malvids</taxon>
        <taxon>Brassicales</taxon>
        <taxon>Brassicaceae</taxon>
        <taxon>Brassiceae</taxon>
        <taxon>Raphanus</taxon>
    </lineage>
</organism>
<dbReference type="PANTHER" id="PTHR45023:SF4">
    <property type="entry name" value="GLYCINE-RICH PROTEIN-RELATED"/>
    <property type="match status" value="1"/>
</dbReference>
<protein>
    <submittedName>
        <fullName evidence="3">Glutathione S-transferase T3-like</fullName>
    </submittedName>
</protein>
<reference evidence="2" key="1">
    <citation type="journal article" date="2019" name="Database">
        <title>The radish genome database (RadishGD): an integrated information resource for radish genomics.</title>
        <authorList>
            <person name="Yu H.J."/>
            <person name="Baek S."/>
            <person name="Lee Y.J."/>
            <person name="Cho A."/>
            <person name="Mun J.H."/>
        </authorList>
    </citation>
    <scope>NUCLEOTIDE SEQUENCE [LARGE SCALE GENOMIC DNA]</scope>
    <source>
        <strain evidence="2">cv. WK10039</strain>
    </source>
</reference>
<dbReference type="AlphaFoldDB" id="A0A6J0LQC7"/>
<proteinExistence type="predicted"/>
<reference evidence="3" key="2">
    <citation type="submission" date="2025-08" db="UniProtKB">
        <authorList>
            <consortium name="RefSeq"/>
        </authorList>
    </citation>
    <scope>IDENTIFICATION</scope>
    <source>
        <tissue evidence="3">Leaf</tissue>
    </source>
</reference>
<evidence type="ECO:0000313" key="3">
    <source>
        <dbReference type="RefSeq" id="XP_018461571.2"/>
    </source>
</evidence>
<dbReference type="Proteomes" id="UP000504610">
    <property type="component" value="Chromosome 3"/>
</dbReference>
<evidence type="ECO:0000256" key="1">
    <source>
        <dbReference type="SAM" id="MobiDB-lite"/>
    </source>
</evidence>
<sequence>MDPRTPYSQSSGYMGLLQSQEGSFLHDNSPYESYHSGSSQIPLFSSQQSDAPIPPTESPVERGKRHKWTPVEDEMLISAWLNTSKNAITSNYQKSGTFWKRVGDSFFEALNGGPGGDTSAHRNYKQRWHKINDQTNKFCGAYAAAERRMTSGQHENDVLKVAHNIYFADQDCKFTLEHAWCVLRYEQKWCNLNPTKDSGSSKWKAYSEASTTSERVKAVEEAERRPEGVKAAKARRSAIGKGKSVADYTAVWEMRKEDLEKKEKLSKFAILDSLIAKSKTTTLTEAEEVAKEKLLAEYF</sequence>
<dbReference type="KEGG" id="rsz:108832599"/>
<dbReference type="PANTHER" id="PTHR45023">
    <property type="match status" value="1"/>
</dbReference>
<dbReference type="RefSeq" id="XP_018461571.2">
    <property type="nucleotide sequence ID" value="XM_018606069.2"/>
</dbReference>